<evidence type="ECO:0000256" key="3">
    <source>
        <dbReference type="ARBA" id="ARBA00004496"/>
    </source>
</evidence>
<dbReference type="InterPro" id="IPR004358">
    <property type="entry name" value="Sig_transdc_His_kin-like_C"/>
</dbReference>
<dbReference type="PANTHER" id="PTHR24421">
    <property type="entry name" value="NITRATE/NITRITE SENSOR PROTEIN NARX-RELATED"/>
    <property type="match status" value="1"/>
</dbReference>
<evidence type="ECO:0000256" key="4">
    <source>
        <dbReference type="ARBA" id="ARBA00012438"/>
    </source>
</evidence>
<keyword evidence="16" id="KW-0472">Membrane</keyword>
<evidence type="ECO:0000256" key="2">
    <source>
        <dbReference type="ARBA" id="ARBA00001966"/>
    </source>
</evidence>
<dbReference type="GO" id="GO:0000155">
    <property type="term" value="F:phosphorelay sensor kinase activity"/>
    <property type="evidence" value="ECO:0007669"/>
    <property type="project" value="InterPro"/>
</dbReference>
<dbReference type="GO" id="GO:0051539">
    <property type="term" value="F:4 iron, 4 sulfur cluster binding"/>
    <property type="evidence" value="ECO:0007669"/>
    <property type="project" value="UniProtKB-KW"/>
</dbReference>
<dbReference type="PIRSF" id="PIRSF037434">
    <property type="entry name" value="STHK_ChrS"/>
    <property type="match status" value="1"/>
</dbReference>
<dbReference type="GO" id="GO:0016020">
    <property type="term" value="C:membrane"/>
    <property type="evidence" value="ECO:0007669"/>
    <property type="project" value="InterPro"/>
</dbReference>
<dbReference type="Gene3D" id="3.30.565.10">
    <property type="entry name" value="Histidine kinase-like ATPase, C-terminal domain"/>
    <property type="match status" value="1"/>
</dbReference>
<evidence type="ECO:0000259" key="18">
    <source>
        <dbReference type="PROSITE" id="PS50109"/>
    </source>
</evidence>
<comment type="function">
    <text evidence="14">Member of the two-component regulatory system NreB/NreC involved in the control of dissimilatory nitrate/nitrite reduction in response to oxygen. NreB functions as a direct oxygen sensor histidine kinase which is autophosphorylated, in the absence of oxygen, probably at the conserved histidine residue, and transfers its phosphate group probably to a conserved aspartate residue of NreC. NreB/NreC activates the expression of the nitrate (narGHJI) and nitrite (nir) reductase operons, as well as the putative nitrate transporter gene narT.</text>
</comment>
<dbReference type="InterPro" id="IPR017205">
    <property type="entry name" value="Sig_transdc_His_kinase_ChrS"/>
</dbReference>
<dbReference type="PANTHER" id="PTHR24421:SF62">
    <property type="entry name" value="SENSORY TRANSDUCTION HISTIDINE KINASE"/>
    <property type="match status" value="1"/>
</dbReference>
<feature type="domain" description="Histidine kinase" evidence="18">
    <location>
        <begin position="299"/>
        <end position="391"/>
    </location>
</feature>
<keyword evidence="8 19" id="KW-0808">Transferase</keyword>
<dbReference type="PRINTS" id="PR00344">
    <property type="entry name" value="BCTRLSENSOR"/>
</dbReference>
<name>A0A2X4UNJ0_9NOCA</name>
<evidence type="ECO:0000313" key="20">
    <source>
        <dbReference type="Proteomes" id="UP000249091"/>
    </source>
</evidence>
<keyword evidence="16" id="KW-1133">Transmembrane helix</keyword>
<dbReference type="PROSITE" id="PS50109">
    <property type="entry name" value="HIS_KIN"/>
    <property type="match status" value="1"/>
</dbReference>
<evidence type="ECO:0000256" key="1">
    <source>
        <dbReference type="ARBA" id="ARBA00000085"/>
    </source>
</evidence>
<dbReference type="InterPro" id="IPR036890">
    <property type="entry name" value="HATPase_C_sf"/>
</dbReference>
<dbReference type="STRING" id="1219011.GCA_001895045_03464"/>
<dbReference type="Proteomes" id="UP000249091">
    <property type="component" value="Chromosome 1"/>
</dbReference>
<dbReference type="RefSeq" id="WP_072703095.1">
    <property type="nucleotide sequence ID" value="NZ_JAFBBL010000001.1"/>
</dbReference>
<dbReference type="GO" id="GO:0005737">
    <property type="term" value="C:cytoplasm"/>
    <property type="evidence" value="ECO:0007669"/>
    <property type="project" value="UniProtKB-SubCell"/>
</dbReference>
<feature type="transmembrane region" description="Helical" evidence="16">
    <location>
        <begin position="110"/>
        <end position="130"/>
    </location>
</feature>
<evidence type="ECO:0000256" key="10">
    <source>
        <dbReference type="ARBA" id="ARBA00022777"/>
    </source>
</evidence>
<keyword evidence="7" id="KW-0963">Cytoplasm</keyword>
<keyword evidence="6" id="KW-0004">4Fe-4S</keyword>
<protein>
    <recommendedName>
        <fullName evidence="5">Oxygen sensor histidine kinase NreB</fullName>
        <ecNumber evidence="4">2.7.13.3</ecNumber>
    </recommendedName>
    <alternativeName>
        <fullName evidence="15">Nitrogen regulation protein B</fullName>
    </alternativeName>
</protein>
<comment type="subcellular location">
    <subcellularLocation>
        <location evidence="3">Cytoplasm</location>
    </subcellularLocation>
</comment>
<proteinExistence type="predicted"/>
<evidence type="ECO:0000256" key="6">
    <source>
        <dbReference type="ARBA" id="ARBA00022485"/>
    </source>
</evidence>
<feature type="transmembrane region" description="Helical" evidence="16">
    <location>
        <begin position="136"/>
        <end position="156"/>
    </location>
</feature>
<comment type="catalytic activity">
    <reaction evidence="1">
        <text>ATP + protein L-histidine = ADP + protein N-phospho-L-histidine.</text>
        <dbReference type="EC" id="2.7.13.3"/>
    </reaction>
</comment>
<evidence type="ECO:0000256" key="11">
    <source>
        <dbReference type="ARBA" id="ARBA00023004"/>
    </source>
</evidence>
<dbReference type="Pfam" id="PF02518">
    <property type="entry name" value="HATPase_c"/>
    <property type="match status" value="1"/>
</dbReference>
<dbReference type="Pfam" id="PF07730">
    <property type="entry name" value="HisKA_3"/>
    <property type="match status" value="1"/>
</dbReference>
<dbReference type="Gene3D" id="1.20.5.1930">
    <property type="match status" value="1"/>
</dbReference>
<keyword evidence="12" id="KW-0902">Two-component regulatory system</keyword>
<evidence type="ECO:0000256" key="7">
    <source>
        <dbReference type="ARBA" id="ARBA00022490"/>
    </source>
</evidence>
<keyword evidence="17" id="KW-0732">Signal</keyword>
<feature type="chain" id="PRO_5016068567" description="Oxygen sensor histidine kinase NreB" evidence="17">
    <location>
        <begin position="33"/>
        <end position="399"/>
    </location>
</feature>
<evidence type="ECO:0000256" key="15">
    <source>
        <dbReference type="ARBA" id="ARBA00030800"/>
    </source>
</evidence>
<evidence type="ECO:0000256" key="12">
    <source>
        <dbReference type="ARBA" id="ARBA00023012"/>
    </source>
</evidence>
<dbReference type="InterPro" id="IPR005467">
    <property type="entry name" value="His_kinase_dom"/>
</dbReference>
<reference evidence="19 20" key="1">
    <citation type="submission" date="2018-06" db="EMBL/GenBank/DDBJ databases">
        <authorList>
            <consortium name="Pathogen Informatics"/>
            <person name="Doyle S."/>
        </authorList>
    </citation>
    <scope>NUCLEOTIDE SEQUENCE [LARGE SCALE GENOMIC DNA]</scope>
    <source>
        <strain evidence="19 20">NCTC10994</strain>
    </source>
</reference>
<keyword evidence="10 19" id="KW-0418">Kinase</keyword>
<dbReference type="KEGG" id="rcr:NCTC10994_03268"/>
<dbReference type="EMBL" id="LS483468">
    <property type="protein sequence ID" value="SQI36162.1"/>
    <property type="molecule type" value="Genomic_DNA"/>
</dbReference>
<gene>
    <name evidence="19" type="primary">degS</name>
    <name evidence="19" type="ORF">NCTC10994_03268</name>
</gene>
<evidence type="ECO:0000256" key="16">
    <source>
        <dbReference type="SAM" id="Phobius"/>
    </source>
</evidence>
<comment type="cofactor">
    <cofactor evidence="2">
        <name>[4Fe-4S] cluster</name>
        <dbReference type="ChEBI" id="CHEBI:49883"/>
    </cofactor>
</comment>
<dbReference type="GO" id="GO:0046872">
    <property type="term" value="F:metal ion binding"/>
    <property type="evidence" value="ECO:0007669"/>
    <property type="project" value="UniProtKB-KW"/>
</dbReference>
<keyword evidence="13" id="KW-0411">Iron-sulfur</keyword>
<dbReference type="GO" id="GO:0046983">
    <property type="term" value="F:protein dimerization activity"/>
    <property type="evidence" value="ECO:0007669"/>
    <property type="project" value="InterPro"/>
</dbReference>
<dbReference type="InterPro" id="IPR011712">
    <property type="entry name" value="Sig_transdc_His_kin_sub3_dim/P"/>
</dbReference>
<dbReference type="SMART" id="SM00387">
    <property type="entry name" value="HATPase_c"/>
    <property type="match status" value="1"/>
</dbReference>
<evidence type="ECO:0000256" key="8">
    <source>
        <dbReference type="ARBA" id="ARBA00022679"/>
    </source>
</evidence>
<dbReference type="InterPro" id="IPR050482">
    <property type="entry name" value="Sensor_HK_TwoCompSys"/>
</dbReference>
<evidence type="ECO:0000313" key="19">
    <source>
        <dbReference type="EMBL" id="SQI36162.1"/>
    </source>
</evidence>
<evidence type="ECO:0000256" key="13">
    <source>
        <dbReference type="ARBA" id="ARBA00023014"/>
    </source>
</evidence>
<evidence type="ECO:0000256" key="17">
    <source>
        <dbReference type="SAM" id="SignalP"/>
    </source>
</evidence>
<keyword evidence="11" id="KW-0408">Iron</keyword>
<evidence type="ECO:0000256" key="9">
    <source>
        <dbReference type="ARBA" id="ARBA00022723"/>
    </source>
</evidence>
<keyword evidence="16" id="KW-0812">Transmembrane</keyword>
<dbReference type="AlphaFoldDB" id="A0A2X4UNJ0"/>
<evidence type="ECO:0000256" key="5">
    <source>
        <dbReference type="ARBA" id="ARBA00017322"/>
    </source>
</evidence>
<dbReference type="CDD" id="cd16917">
    <property type="entry name" value="HATPase_UhpB-NarQ-NarX-like"/>
    <property type="match status" value="1"/>
</dbReference>
<organism evidence="19 20">
    <name type="scientific">Rhodococcus coprophilus</name>
    <dbReference type="NCBI Taxonomy" id="38310"/>
    <lineage>
        <taxon>Bacteria</taxon>
        <taxon>Bacillati</taxon>
        <taxon>Actinomycetota</taxon>
        <taxon>Actinomycetes</taxon>
        <taxon>Mycobacteriales</taxon>
        <taxon>Nocardiaceae</taxon>
        <taxon>Rhodococcus</taxon>
    </lineage>
</organism>
<keyword evidence="20" id="KW-1185">Reference proteome</keyword>
<evidence type="ECO:0000256" key="14">
    <source>
        <dbReference type="ARBA" id="ARBA00024827"/>
    </source>
</evidence>
<dbReference type="InterPro" id="IPR003594">
    <property type="entry name" value="HATPase_dom"/>
</dbReference>
<dbReference type="SUPFAM" id="SSF55874">
    <property type="entry name" value="ATPase domain of HSP90 chaperone/DNA topoisomerase II/histidine kinase"/>
    <property type="match status" value="1"/>
</dbReference>
<keyword evidence="9" id="KW-0479">Metal-binding</keyword>
<feature type="transmembrane region" description="Helical" evidence="16">
    <location>
        <begin position="70"/>
        <end position="98"/>
    </location>
</feature>
<feature type="signal peptide" evidence="17">
    <location>
        <begin position="1"/>
        <end position="32"/>
    </location>
</feature>
<sequence>MNTLTPTVRFLAWCLHLLVAGLLALAVVRAFADSAPDAGLVAVVAAITAVTYGLGPLLPAVGRSYTGAVLWLSAVGAAWLVLLTLSAEAVWLAFPLYFVQLHLLPRRSGLVAVLLTTAAAVVGFSIHQGAFSPATAIGPSLGAAVAVAVVWSYQALYRESEQRRMLIDELTATRADLAAAQRSAGVLEERERLAREIHDTLAQGLSSIQLLLRAAERALPERVDVAAGYVGRARSVAVDNLGEARRFVAALAPPALDGTTLAGALERLCATTTDRHHIDARFHLRGAPIGLPAEYEVALLRVAQSALANTTRHSRATGVDVTLDFGDDRVAVDIVDDGVGFDPGSAPEPAPESGFGLPAMRARVDDLGGTFTVRSGDGEGTSIIAVLPLPSESSSERHP</sequence>
<accession>A0A2X4UNJ0</accession>
<dbReference type="EC" id="2.7.13.3" evidence="4"/>